<dbReference type="RefSeq" id="WP_085051971.1">
    <property type="nucleotide sequence ID" value="NZ_LNQR01000052.1"/>
</dbReference>
<dbReference type="EMBL" id="LNQR01000052">
    <property type="protein sequence ID" value="KWT87226.1"/>
    <property type="molecule type" value="Genomic_DNA"/>
</dbReference>
<protein>
    <submittedName>
        <fullName evidence="1">Uncharacterized protein</fullName>
    </submittedName>
</protein>
<sequence>MVARILRYKIIVLLAVFALVATGCSRAEKPAVGAKGEAALQVPEGIQLFPSYHNKEKIASNHMTLISKGKVKVANCLPCHNNPDKFCNVCHEYTGTAKVMVGKTYKDVLALEMPAAGIPAPPSHTPTDTWKTAHDEAIIYGKETIATCSGCHPVADQFCNKCHENAGIRKIKY</sequence>
<dbReference type="PROSITE" id="PS51257">
    <property type="entry name" value="PROKAR_LIPOPROTEIN"/>
    <property type="match status" value="1"/>
</dbReference>
<organism evidence="1 2">
    <name type="scientific">Candidatus Magnetominusculus xianensis</name>
    <dbReference type="NCBI Taxonomy" id="1748249"/>
    <lineage>
        <taxon>Bacteria</taxon>
        <taxon>Pseudomonadati</taxon>
        <taxon>Nitrospirota</taxon>
        <taxon>Nitrospiria</taxon>
        <taxon>Nitrospirales</taxon>
        <taxon>Nitrospiraceae</taxon>
        <taxon>Candidatus Magnetominusculus</taxon>
    </lineage>
</organism>
<gene>
    <name evidence="1" type="ORF">ASN18_1342</name>
</gene>
<evidence type="ECO:0000313" key="1">
    <source>
        <dbReference type="EMBL" id="KWT87226.1"/>
    </source>
</evidence>
<proteinExistence type="predicted"/>
<name>A0ABR5SG16_9BACT</name>
<dbReference type="SUPFAM" id="SSF48695">
    <property type="entry name" value="Multiheme cytochromes"/>
    <property type="match status" value="1"/>
</dbReference>
<reference evidence="1 2" key="1">
    <citation type="submission" date="2015-11" db="EMBL/GenBank/DDBJ databases">
        <authorList>
            <person name="Lin W."/>
        </authorList>
    </citation>
    <scope>NUCLEOTIDE SEQUENCE [LARGE SCALE GENOMIC DNA]</scope>
    <source>
        <strain evidence="1 2">HCH-1</strain>
    </source>
</reference>
<evidence type="ECO:0000313" key="2">
    <source>
        <dbReference type="Proteomes" id="UP000060487"/>
    </source>
</evidence>
<dbReference type="Proteomes" id="UP000060487">
    <property type="component" value="Unassembled WGS sequence"/>
</dbReference>
<keyword evidence="2" id="KW-1185">Reference proteome</keyword>
<comment type="caution">
    <text evidence="1">The sequence shown here is derived from an EMBL/GenBank/DDBJ whole genome shotgun (WGS) entry which is preliminary data.</text>
</comment>
<dbReference type="InterPro" id="IPR036280">
    <property type="entry name" value="Multihaem_cyt_sf"/>
</dbReference>
<accession>A0ABR5SG16</accession>